<evidence type="ECO:0000313" key="1">
    <source>
        <dbReference type="EMBL" id="KER31703.1"/>
    </source>
</evidence>
<accession>A0A074ZW96</accession>
<protein>
    <submittedName>
        <fullName evidence="1">Uncharacterized protein</fullName>
    </submittedName>
</protein>
<dbReference type="OrthoDB" id="10419856at2759"/>
<dbReference type="KEGG" id="ovi:T265_02074"/>
<gene>
    <name evidence="1" type="ORF">T265_02074</name>
</gene>
<name>A0A074ZW96_OPIVI</name>
<dbReference type="Proteomes" id="UP000054324">
    <property type="component" value="Unassembled WGS sequence"/>
</dbReference>
<dbReference type="CTD" id="20316262"/>
<proteinExistence type="predicted"/>
<dbReference type="EMBL" id="KL596642">
    <property type="protein sequence ID" value="KER31703.1"/>
    <property type="molecule type" value="Genomic_DNA"/>
</dbReference>
<dbReference type="AlphaFoldDB" id="A0A074ZW96"/>
<reference evidence="1 2" key="1">
    <citation type="submission" date="2013-11" db="EMBL/GenBank/DDBJ databases">
        <title>Opisthorchis viverrini - life in the bile duct.</title>
        <authorList>
            <person name="Young N.D."/>
            <person name="Nagarajan N."/>
            <person name="Lin S.J."/>
            <person name="Korhonen P.K."/>
            <person name="Jex A.R."/>
            <person name="Hall R.S."/>
            <person name="Safavi-Hemami H."/>
            <person name="Kaewkong W."/>
            <person name="Bertrand D."/>
            <person name="Gao S."/>
            <person name="Seet Q."/>
            <person name="Wongkham S."/>
            <person name="Teh B.T."/>
            <person name="Wongkham C."/>
            <person name="Intapan P.M."/>
            <person name="Maleewong W."/>
            <person name="Yang X."/>
            <person name="Hu M."/>
            <person name="Wang Z."/>
            <person name="Hofmann A."/>
            <person name="Sternberg P.W."/>
            <person name="Tan P."/>
            <person name="Wang J."/>
            <person name="Gasser R.B."/>
        </authorList>
    </citation>
    <scope>NUCLEOTIDE SEQUENCE [LARGE SCALE GENOMIC DNA]</scope>
</reference>
<evidence type="ECO:0000313" key="2">
    <source>
        <dbReference type="Proteomes" id="UP000054324"/>
    </source>
</evidence>
<sequence length="83" mass="9487">MISFSSSKRKKAHVFLDERTDVIPSFCQSQNHRRWAIHPCYWRGGEYTNAPWCIVTGRPSLQGVPVHHTRLSSLVHSARSALV</sequence>
<dbReference type="GeneID" id="20316262"/>
<dbReference type="RefSeq" id="XP_009164497.1">
    <property type="nucleotide sequence ID" value="XM_009166233.1"/>
</dbReference>
<organism evidence="1 2">
    <name type="scientific">Opisthorchis viverrini</name>
    <name type="common">Southeast Asian liver fluke</name>
    <dbReference type="NCBI Taxonomy" id="6198"/>
    <lineage>
        <taxon>Eukaryota</taxon>
        <taxon>Metazoa</taxon>
        <taxon>Spiralia</taxon>
        <taxon>Lophotrochozoa</taxon>
        <taxon>Platyhelminthes</taxon>
        <taxon>Trematoda</taxon>
        <taxon>Digenea</taxon>
        <taxon>Opisthorchiida</taxon>
        <taxon>Opisthorchiata</taxon>
        <taxon>Opisthorchiidae</taxon>
        <taxon>Opisthorchis</taxon>
    </lineage>
</organism>
<keyword evidence="2" id="KW-1185">Reference proteome</keyword>